<proteinExistence type="inferred from homology"/>
<evidence type="ECO:0000256" key="7">
    <source>
        <dbReference type="ARBA" id="ARBA00023136"/>
    </source>
</evidence>
<dbReference type="Proteomes" id="UP000051836">
    <property type="component" value="Unassembled WGS sequence"/>
</dbReference>
<keyword evidence="7" id="KW-0472">Membrane</keyword>
<dbReference type="PANTHER" id="PTHR11629:SF26">
    <property type="entry name" value="V-TYPE PROTON ATPASE 116 KDA SUBUNIT A 4"/>
    <property type="match status" value="1"/>
</dbReference>
<dbReference type="STRING" id="12930.A0A0Q3M8G0"/>
<reference evidence="10 11" key="1">
    <citation type="submission" date="2015-10" db="EMBL/GenBank/DDBJ databases">
        <authorList>
            <person name="Gilbert D.G."/>
        </authorList>
    </citation>
    <scope>NUCLEOTIDE SEQUENCE [LARGE SCALE GENOMIC DNA]</scope>
    <source>
        <strain evidence="10">FVVF132</strain>
    </source>
</reference>
<dbReference type="GO" id="GO:0046961">
    <property type="term" value="F:proton-transporting ATPase activity, rotational mechanism"/>
    <property type="evidence" value="ECO:0007669"/>
    <property type="project" value="InterPro"/>
</dbReference>
<dbReference type="GO" id="GO:0016471">
    <property type="term" value="C:vacuolar proton-transporting V-type ATPase complex"/>
    <property type="evidence" value="ECO:0007669"/>
    <property type="project" value="TreeGrafter"/>
</dbReference>
<keyword evidence="5" id="KW-1133">Transmembrane helix</keyword>
<evidence type="ECO:0000256" key="2">
    <source>
        <dbReference type="ARBA" id="ARBA00009904"/>
    </source>
</evidence>
<feature type="coiled-coil region" evidence="9">
    <location>
        <begin position="94"/>
        <end position="121"/>
    </location>
</feature>
<evidence type="ECO:0000256" key="3">
    <source>
        <dbReference type="ARBA" id="ARBA00022448"/>
    </source>
</evidence>
<evidence type="ECO:0000256" key="1">
    <source>
        <dbReference type="ARBA" id="ARBA00004141"/>
    </source>
</evidence>
<organism evidence="10 11">
    <name type="scientific">Amazona aestiva</name>
    <name type="common">Blue-fronted Amazon parrot</name>
    <dbReference type="NCBI Taxonomy" id="12930"/>
    <lineage>
        <taxon>Eukaryota</taxon>
        <taxon>Metazoa</taxon>
        <taxon>Chordata</taxon>
        <taxon>Craniata</taxon>
        <taxon>Vertebrata</taxon>
        <taxon>Euteleostomi</taxon>
        <taxon>Archelosauria</taxon>
        <taxon>Archosauria</taxon>
        <taxon>Dinosauria</taxon>
        <taxon>Saurischia</taxon>
        <taxon>Theropoda</taxon>
        <taxon>Coelurosauria</taxon>
        <taxon>Aves</taxon>
        <taxon>Neognathae</taxon>
        <taxon>Neoaves</taxon>
        <taxon>Telluraves</taxon>
        <taxon>Australaves</taxon>
        <taxon>Psittaciformes</taxon>
        <taxon>Psittacidae</taxon>
        <taxon>Amazona</taxon>
    </lineage>
</organism>
<evidence type="ECO:0000313" key="10">
    <source>
        <dbReference type="EMBL" id="KQK78704.1"/>
    </source>
</evidence>
<evidence type="ECO:0000256" key="9">
    <source>
        <dbReference type="SAM" id="Coils"/>
    </source>
</evidence>
<evidence type="ECO:0000256" key="8">
    <source>
        <dbReference type="RuleBase" id="RU361189"/>
    </source>
</evidence>
<dbReference type="InterPro" id="IPR002490">
    <property type="entry name" value="V-ATPase_116kDa_su"/>
</dbReference>
<comment type="caution">
    <text evidence="10">The sequence shown here is derived from an EMBL/GenBank/DDBJ whole genome shotgun (WGS) entry which is preliminary data.</text>
</comment>
<dbReference type="GO" id="GO:0033179">
    <property type="term" value="C:proton-transporting V-type ATPase, V0 domain"/>
    <property type="evidence" value="ECO:0007669"/>
    <property type="project" value="InterPro"/>
</dbReference>
<comment type="function">
    <text evidence="8">Essential component of the vacuolar proton pump (V-ATPase), a multimeric enzyme that catalyzes the translocation of protons across the membranes. Required for assembly and activity of the V-ATPase.</text>
</comment>
<dbReference type="Pfam" id="PF01496">
    <property type="entry name" value="V_ATPase_I"/>
    <property type="match status" value="1"/>
</dbReference>
<evidence type="ECO:0000256" key="5">
    <source>
        <dbReference type="ARBA" id="ARBA00022989"/>
    </source>
</evidence>
<keyword evidence="3 8" id="KW-0813">Transport</keyword>
<comment type="similarity">
    <text evidence="2 8">Belongs to the V-ATPase 116 kDa subunit family.</text>
</comment>
<keyword evidence="9" id="KW-0175">Coiled coil</keyword>
<dbReference type="PANTHER" id="PTHR11629">
    <property type="entry name" value="VACUOLAR PROTON ATPASES"/>
    <property type="match status" value="1"/>
</dbReference>
<dbReference type="OrthoDB" id="10264220at2759"/>
<comment type="subcellular location">
    <subcellularLocation>
        <location evidence="1">Membrane</location>
        <topology evidence="1">Multi-pass membrane protein</topology>
    </subcellularLocation>
</comment>
<keyword evidence="6 8" id="KW-0406">Ion transport</keyword>
<accession>A0A0Q3M8G0</accession>
<protein>
    <recommendedName>
        <fullName evidence="8">V-type proton ATPase subunit a</fullName>
    </recommendedName>
</protein>
<dbReference type="GO" id="GO:0007035">
    <property type="term" value="P:vacuolar acidification"/>
    <property type="evidence" value="ECO:0007669"/>
    <property type="project" value="TreeGrafter"/>
</dbReference>
<name>A0A0Q3M8G0_AMAAE</name>
<dbReference type="EMBL" id="LMAW01002640">
    <property type="protein sequence ID" value="KQK78704.1"/>
    <property type="molecule type" value="Genomic_DNA"/>
</dbReference>
<keyword evidence="11" id="KW-1185">Reference proteome</keyword>
<dbReference type="GO" id="GO:0005886">
    <property type="term" value="C:plasma membrane"/>
    <property type="evidence" value="ECO:0007669"/>
    <property type="project" value="TreeGrafter"/>
</dbReference>
<sequence>MASIFRSEEMNLMQLFLQVEAAYCCVAELGELGLVQFRDLNVNVNSFQRKFVNEVRRCESLERIMRFLENHIEGDSVETVKLEKYPETPLPREMIDMETVLEKFEAELLEANQNQQTLKQNFLELMELKHLLKKTQDFFEETRDCKIICATGPKRLRMVL</sequence>
<evidence type="ECO:0000256" key="4">
    <source>
        <dbReference type="ARBA" id="ARBA00022692"/>
    </source>
</evidence>
<dbReference type="GO" id="GO:0051117">
    <property type="term" value="F:ATPase binding"/>
    <property type="evidence" value="ECO:0007669"/>
    <property type="project" value="TreeGrafter"/>
</dbReference>
<gene>
    <name evidence="10" type="ORF">AAES_112536</name>
</gene>
<evidence type="ECO:0000313" key="11">
    <source>
        <dbReference type="Proteomes" id="UP000051836"/>
    </source>
</evidence>
<dbReference type="AlphaFoldDB" id="A0A0Q3M8G0"/>
<evidence type="ECO:0000256" key="6">
    <source>
        <dbReference type="ARBA" id="ARBA00023065"/>
    </source>
</evidence>
<keyword evidence="8" id="KW-0375">Hydrogen ion transport</keyword>
<keyword evidence="4" id="KW-0812">Transmembrane</keyword>